<dbReference type="EMBL" id="CADEBC010000208">
    <property type="protein sequence ID" value="CAB3225831.1"/>
    <property type="molecule type" value="Genomic_DNA"/>
</dbReference>
<evidence type="ECO:0000313" key="3">
    <source>
        <dbReference type="Proteomes" id="UP000494106"/>
    </source>
</evidence>
<name>A0A8S0YZ73_ARCPL</name>
<sequence>MEQDVPRDEVLPPPPASLPPPPIEIEKQFILTFESLPELWDKTHTVKRGITHKRFKNNMPGPDYATRFLKRHQDSIFLRMCQNIKKSRAQVSPDTINEYFQELEESLKEIDPKNIVNYDETNLSDDPGRKKVIVKRGTKYPERVLNQSRSSISIMMAGTAAGELLPPYVIYKANNIYDTWTTGGPKGIIPVDRNQVLSRLPSNENEDPDKSRYAVDKSVLQILKEMRYGTMNIKEPTVCVDEYDIINNSQEDEELLINNYIDESASSIDYLPGIETEEIFSEFIDPLQGEMCENGNSKVLEKSEEKKVEDNKIEIISVEKVENARCGVNLCASNTMEGDLTRLKLFHEIKNILKNDKTMRKTEELRAKVSTEALLYSATSKLRSECNIDFAKVVRDISEGSPTKAARYRQSLESTNNNVPFTENEALSLYVELGLSQSKYQLLRNAHMEKKTRMFPAY</sequence>
<feature type="compositionally biased region" description="Basic and acidic residues" evidence="1">
    <location>
        <begin position="1"/>
        <end position="10"/>
    </location>
</feature>
<dbReference type="OrthoDB" id="10065929at2759"/>
<organism evidence="2 3">
    <name type="scientific">Arctia plantaginis</name>
    <name type="common">Wood tiger moth</name>
    <name type="synonym">Phalaena plantaginis</name>
    <dbReference type="NCBI Taxonomy" id="874455"/>
    <lineage>
        <taxon>Eukaryota</taxon>
        <taxon>Metazoa</taxon>
        <taxon>Ecdysozoa</taxon>
        <taxon>Arthropoda</taxon>
        <taxon>Hexapoda</taxon>
        <taxon>Insecta</taxon>
        <taxon>Pterygota</taxon>
        <taxon>Neoptera</taxon>
        <taxon>Endopterygota</taxon>
        <taxon>Lepidoptera</taxon>
        <taxon>Glossata</taxon>
        <taxon>Ditrysia</taxon>
        <taxon>Noctuoidea</taxon>
        <taxon>Erebidae</taxon>
        <taxon>Arctiinae</taxon>
        <taxon>Arctia</taxon>
    </lineage>
</organism>
<reference evidence="2 3" key="1">
    <citation type="submission" date="2020-04" db="EMBL/GenBank/DDBJ databases">
        <authorList>
            <person name="Wallbank WR R."/>
            <person name="Pardo Diaz C."/>
            <person name="Kozak K."/>
            <person name="Martin S."/>
            <person name="Jiggins C."/>
            <person name="Moest M."/>
            <person name="Warren A I."/>
            <person name="Byers J.R.P. K."/>
            <person name="Montejo-Kovacevich G."/>
            <person name="Yen C E."/>
        </authorList>
    </citation>
    <scope>NUCLEOTIDE SEQUENCE [LARGE SCALE GENOMIC DNA]</scope>
</reference>
<dbReference type="AlphaFoldDB" id="A0A8S0YZ73"/>
<comment type="caution">
    <text evidence="2">The sequence shown here is derived from an EMBL/GenBank/DDBJ whole genome shotgun (WGS) entry which is preliminary data.</text>
</comment>
<feature type="compositionally biased region" description="Pro residues" evidence="1">
    <location>
        <begin position="11"/>
        <end position="22"/>
    </location>
</feature>
<proteinExistence type="predicted"/>
<accession>A0A8S0YZ73</accession>
<evidence type="ECO:0000256" key="1">
    <source>
        <dbReference type="SAM" id="MobiDB-lite"/>
    </source>
</evidence>
<evidence type="ECO:0000313" key="2">
    <source>
        <dbReference type="EMBL" id="CAB3225831.1"/>
    </source>
</evidence>
<dbReference type="Proteomes" id="UP000494106">
    <property type="component" value="Unassembled WGS sequence"/>
</dbReference>
<keyword evidence="3" id="KW-1185">Reference proteome</keyword>
<feature type="region of interest" description="Disordered" evidence="1">
    <location>
        <begin position="1"/>
        <end position="22"/>
    </location>
</feature>
<gene>
    <name evidence="2" type="ORF">APLA_LOCUS2608</name>
</gene>
<protein>
    <submittedName>
        <fullName evidence="2">Uncharacterized protein</fullName>
    </submittedName>
</protein>